<sequence length="417" mass="45944">MWVGMLMKIPALLSRRGYVFGLSLLAALLLLSTACGNADRQADVALEEGALVLWVGSDKGYEGIRRVAARFTADTGIAVEVVPKPGTSEFDAADAAGQGPDIWIWPHDRLGDWVNSGRVRPVAPSDELRSQVYAIGWDAFTLDGRVWGYPLAFEAIGLIYNTDIIDAPPHSFEQLPELHARLQQKGIAAIAWETGNTYFTWPLMASNGAYPFQRREDGGYDSSNVGINRRGGVRGAELLSELYQAGVLDPQTSYDDMMQSMRSGQTAMIINGPWAWRELKDSGIDFRVGPIPSIQGNPGKPFVGVLGAMITGYTDMPNAATVFVEDYLLELEALRTINDDVPLGTPANAALYEELSADPWIRSTMYNVHLGNPMPNNPEMTLFWAEMQTFLDELRDGRIDDIATRLDEAADRIRRGR</sequence>
<evidence type="ECO:0000256" key="4">
    <source>
        <dbReference type="ARBA" id="ARBA00022729"/>
    </source>
</evidence>
<accession>A0A3E0WJ65</accession>
<dbReference type="GO" id="GO:0015144">
    <property type="term" value="F:carbohydrate transmembrane transporter activity"/>
    <property type="evidence" value="ECO:0007669"/>
    <property type="project" value="InterPro"/>
</dbReference>
<dbReference type="SUPFAM" id="SSF53850">
    <property type="entry name" value="Periplasmic binding protein-like II"/>
    <property type="match status" value="1"/>
</dbReference>
<dbReference type="PRINTS" id="PR00181">
    <property type="entry name" value="MALTOSEBP"/>
</dbReference>
<name>A0A3E0WJ65_9GAMM</name>
<dbReference type="Proteomes" id="UP000256763">
    <property type="component" value="Unassembled WGS sequence"/>
</dbReference>
<organism evidence="6 7">
    <name type="scientific">Alkalilimnicola ehrlichii</name>
    <dbReference type="NCBI Taxonomy" id="351052"/>
    <lineage>
        <taxon>Bacteria</taxon>
        <taxon>Pseudomonadati</taxon>
        <taxon>Pseudomonadota</taxon>
        <taxon>Gammaproteobacteria</taxon>
        <taxon>Chromatiales</taxon>
        <taxon>Ectothiorhodospiraceae</taxon>
        <taxon>Alkalilimnicola</taxon>
    </lineage>
</organism>
<protein>
    <recommendedName>
        <fullName evidence="5">Maltodextrin-binding protein</fullName>
    </recommendedName>
</protein>
<dbReference type="GO" id="GO:0015768">
    <property type="term" value="P:maltose transport"/>
    <property type="evidence" value="ECO:0007669"/>
    <property type="project" value="TreeGrafter"/>
</dbReference>
<dbReference type="PANTHER" id="PTHR30061">
    <property type="entry name" value="MALTOSE-BINDING PERIPLASMIC PROTEIN"/>
    <property type="match status" value="1"/>
</dbReference>
<comment type="caution">
    <text evidence="6">The sequence shown here is derived from an EMBL/GenBank/DDBJ whole genome shotgun (WGS) entry which is preliminary data.</text>
</comment>
<evidence type="ECO:0000313" key="7">
    <source>
        <dbReference type="Proteomes" id="UP000256763"/>
    </source>
</evidence>
<evidence type="ECO:0000256" key="1">
    <source>
        <dbReference type="ARBA" id="ARBA00008520"/>
    </source>
</evidence>
<dbReference type="Pfam" id="PF13416">
    <property type="entry name" value="SBP_bac_8"/>
    <property type="match status" value="1"/>
</dbReference>
<proteinExistence type="inferred from homology"/>
<dbReference type="InterPro" id="IPR006060">
    <property type="entry name" value="Maltose/Cyclodextrin-bd"/>
</dbReference>
<dbReference type="PANTHER" id="PTHR30061:SF50">
    <property type="entry name" value="MALTOSE_MALTODEXTRIN-BINDING PERIPLASMIC PROTEIN"/>
    <property type="match status" value="1"/>
</dbReference>
<evidence type="ECO:0000256" key="5">
    <source>
        <dbReference type="RuleBase" id="RU365005"/>
    </source>
</evidence>
<keyword evidence="3 5" id="KW-0762">Sugar transport</keyword>
<keyword evidence="2 5" id="KW-0813">Transport</keyword>
<dbReference type="GO" id="GO:0042597">
    <property type="term" value="C:periplasmic space"/>
    <property type="evidence" value="ECO:0007669"/>
    <property type="project" value="UniProtKB-SubCell"/>
</dbReference>
<dbReference type="InterPro" id="IPR006059">
    <property type="entry name" value="SBP"/>
</dbReference>
<evidence type="ECO:0000313" key="6">
    <source>
        <dbReference type="EMBL" id="RFA32263.1"/>
    </source>
</evidence>
<dbReference type="EMBL" id="NFZW01000032">
    <property type="protein sequence ID" value="RFA32263.1"/>
    <property type="molecule type" value="Genomic_DNA"/>
</dbReference>
<dbReference type="GO" id="GO:1901982">
    <property type="term" value="F:maltose binding"/>
    <property type="evidence" value="ECO:0007669"/>
    <property type="project" value="TreeGrafter"/>
</dbReference>
<dbReference type="GO" id="GO:0042956">
    <property type="term" value="P:maltodextrin transmembrane transport"/>
    <property type="evidence" value="ECO:0007669"/>
    <property type="project" value="TreeGrafter"/>
</dbReference>
<comment type="similarity">
    <text evidence="1 5">Belongs to the bacterial solute-binding protein 1 family.</text>
</comment>
<comment type="subcellular location">
    <subcellularLocation>
        <location evidence="5">Periplasm</location>
    </subcellularLocation>
</comment>
<keyword evidence="5" id="KW-0574">Periplasm</keyword>
<keyword evidence="7" id="KW-1185">Reference proteome</keyword>
<evidence type="ECO:0000256" key="2">
    <source>
        <dbReference type="ARBA" id="ARBA00022448"/>
    </source>
</evidence>
<dbReference type="NCBIfam" id="NF007011">
    <property type="entry name" value="PRK09474.1"/>
    <property type="match status" value="1"/>
</dbReference>
<dbReference type="GO" id="GO:0055052">
    <property type="term" value="C:ATP-binding cassette (ABC) transporter complex, substrate-binding subunit-containing"/>
    <property type="evidence" value="ECO:0007669"/>
    <property type="project" value="TreeGrafter"/>
</dbReference>
<comment type="function">
    <text evidence="5">Part of the ABC transporter complex MalEFGK involved in maltose/maltodextrin import. Binds maltose and higher maltodextrins.</text>
</comment>
<dbReference type="AlphaFoldDB" id="A0A3E0WJ65"/>
<keyword evidence="4" id="KW-0732">Signal</keyword>
<dbReference type="Gene3D" id="3.40.190.10">
    <property type="entry name" value="Periplasmic binding protein-like II"/>
    <property type="match status" value="2"/>
</dbReference>
<evidence type="ECO:0000256" key="3">
    <source>
        <dbReference type="ARBA" id="ARBA00022597"/>
    </source>
</evidence>
<reference evidence="7" key="1">
    <citation type="submission" date="2017-05" db="EMBL/GenBank/DDBJ databases">
        <authorList>
            <person name="Sharma S."/>
            <person name="Sidhu C."/>
            <person name="Pinnaka A.K."/>
        </authorList>
    </citation>
    <scope>NUCLEOTIDE SEQUENCE [LARGE SCALE GENOMIC DNA]</scope>
    <source>
        <strain evidence="7">AK93</strain>
    </source>
</reference>
<gene>
    <name evidence="6" type="ORF">CAL65_20055</name>
</gene>